<dbReference type="Gene3D" id="2.40.50.40">
    <property type="match status" value="1"/>
</dbReference>
<name>A0A9Q3F161_9BASI</name>
<dbReference type="SMART" id="SM00298">
    <property type="entry name" value="CHROMO"/>
    <property type="match status" value="1"/>
</dbReference>
<comment type="caution">
    <text evidence="4">The sequence shown here is derived from an EMBL/GenBank/DDBJ whole genome shotgun (WGS) entry which is preliminary data.</text>
</comment>
<dbReference type="AlphaFoldDB" id="A0A9Q3F161"/>
<sequence>MDFITQLPLSNNFDSILVVVNRFSKMEIFIPTYGTITALDLAQIFINHVFSKHSLSGSIFSNKEYLFISSFCTQLCQQLKISRDISTAFHPETDGQTERVNKIPEQYLWINPSFDSIHISQDSPAGKLSTKLQSVQSIPPDFQPGDKAWLASKNIKTTRSAKKLSKRWLGPFEILKKIGSHAICLKLPQKWKSVHPVFHVPLLEQMKQSASPNQHQFPPPPVIVEEQEEWEVAQVLDSKLKRGKLWYLVEWKGFSEDPERETWEPASNLTSSPYLVKDFHSLYPDKPGPIASRV</sequence>
<keyword evidence="1" id="KW-0694">RNA-binding</keyword>
<dbReference type="InterPro" id="IPR036397">
    <property type="entry name" value="RNaseH_sf"/>
</dbReference>
<feature type="domain" description="Chromo" evidence="2">
    <location>
        <begin position="230"/>
        <end position="291"/>
    </location>
</feature>
<dbReference type="PROSITE" id="PS50013">
    <property type="entry name" value="CHROMO_2"/>
    <property type="match status" value="1"/>
</dbReference>
<dbReference type="Gene3D" id="3.30.420.10">
    <property type="entry name" value="Ribonuclease H-like superfamily/Ribonuclease H"/>
    <property type="match status" value="1"/>
</dbReference>
<dbReference type="SUPFAM" id="SSF53098">
    <property type="entry name" value="Ribonuclease H-like"/>
    <property type="match status" value="1"/>
</dbReference>
<dbReference type="InterPro" id="IPR050951">
    <property type="entry name" value="Retrovirus_Pol_polyprotein"/>
</dbReference>
<dbReference type="Pfam" id="PF24626">
    <property type="entry name" value="SH3_Tf2-1"/>
    <property type="match status" value="1"/>
</dbReference>
<evidence type="ECO:0000259" key="2">
    <source>
        <dbReference type="PROSITE" id="PS50013"/>
    </source>
</evidence>
<dbReference type="GO" id="GO:0006338">
    <property type="term" value="P:chromatin remodeling"/>
    <property type="evidence" value="ECO:0007669"/>
    <property type="project" value="UniProtKB-ARBA"/>
</dbReference>
<dbReference type="GO" id="GO:0005634">
    <property type="term" value="C:nucleus"/>
    <property type="evidence" value="ECO:0007669"/>
    <property type="project" value="UniProtKB-ARBA"/>
</dbReference>
<dbReference type="PROSITE" id="PS50994">
    <property type="entry name" value="INTEGRASE"/>
    <property type="match status" value="1"/>
</dbReference>
<evidence type="ECO:0000256" key="1">
    <source>
        <dbReference type="ARBA" id="ARBA00022884"/>
    </source>
</evidence>
<dbReference type="PANTHER" id="PTHR37984">
    <property type="entry name" value="PROTEIN CBG26694"/>
    <property type="match status" value="1"/>
</dbReference>
<organism evidence="4 5">
    <name type="scientific">Austropuccinia psidii MF-1</name>
    <dbReference type="NCBI Taxonomy" id="1389203"/>
    <lineage>
        <taxon>Eukaryota</taxon>
        <taxon>Fungi</taxon>
        <taxon>Dikarya</taxon>
        <taxon>Basidiomycota</taxon>
        <taxon>Pucciniomycotina</taxon>
        <taxon>Pucciniomycetes</taxon>
        <taxon>Pucciniales</taxon>
        <taxon>Sphaerophragmiaceae</taxon>
        <taxon>Austropuccinia</taxon>
    </lineage>
</organism>
<dbReference type="InterPro" id="IPR023780">
    <property type="entry name" value="Chromo_domain"/>
</dbReference>
<evidence type="ECO:0000313" key="4">
    <source>
        <dbReference type="EMBL" id="MBW0529642.1"/>
    </source>
</evidence>
<dbReference type="CDD" id="cd00024">
    <property type="entry name" value="CD_CSD"/>
    <property type="match status" value="1"/>
</dbReference>
<proteinExistence type="predicted"/>
<reference evidence="4" key="1">
    <citation type="submission" date="2021-03" db="EMBL/GenBank/DDBJ databases">
        <title>Draft genome sequence of rust myrtle Austropuccinia psidii MF-1, a brazilian biotype.</title>
        <authorList>
            <person name="Quecine M.C."/>
            <person name="Pachon D.M.R."/>
            <person name="Bonatelli M.L."/>
            <person name="Correr F.H."/>
            <person name="Franceschini L.M."/>
            <person name="Leite T.F."/>
            <person name="Margarido G.R.A."/>
            <person name="Almeida C.A."/>
            <person name="Ferrarezi J.A."/>
            <person name="Labate C.A."/>
        </authorList>
    </citation>
    <scope>NUCLEOTIDE SEQUENCE</scope>
    <source>
        <strain evidence="4">MF-1</strain>
    </source>
</reference>
<dbReference type="SUPFAM" id="SSF54160">
    <property type="entry name" value="Chromo domain-like"/>
    <property type="match status" value="1"/>
</dbReference>
<dbReference type="EMBL" id="AVOT02035325">
    <property type="protein sequence ID" value="MBW0529642.1"/>
    <property type="molecule type" value="Genomic_DNA"/>
</dbReference>
<dbReference type="PANTHER" id="PTHR37984:SF5">
    <property type="entry name" value="PROTEIN NYNRIN-LIKE"/>
    <property type="match status" value="1"/>
</dbReference>
<feature type="domain" description="Integrase catalytic" evidence="3">
    <location>
        <begin position="1"/>
        <end position="179"/>
    </location>
</feature>
<gene>
    <name evidence="4" type="ORF">O181_069357</name>
</gene>
<dbReference type="InterPro" id="IPR016197">
    <property type="entry name" value="Chromo-like_dom_sf"/>
</dbReference>
<dbReference type="GO" id="GO:0003723">
    <property type="term" value="F:RNA binding"/>
    <property type="evidence" value="ECO:0007669"/>
    <property type="project" value="UniProtKB-KW"/>
</dbReference>
<evidence type="ECO:0000259" key="3">
    <source>
        <dbReference type="PROSITE" id="PS50994"/>
    </source>
</evidence>
<protein>
    <recommendedName>
        <fullName evidence="6">Chromo domain-containing protein</fullName>
    </recommendedName>
</protein>
<evidence type="ECO:0000313" key="5">
    <source>
        <dbReference type="Proteomes" id="UP000765509"/>
    </source>
</evidence>
<dbReference type="InterPro" id="IPR001584">
    <property type="entry name" value="Integrase_cat-core"/>
</dbReference>
<dbReference type="InterPro" id="IPR056924">
    <property type="entry name" value="SH3_Tf2-1"/>
</dbReference>
<dbReference type="InterPro" id="IPR012337">
    <property type="entry name" value="RNaseH-like_sf"/>
</dbReference>
<keyword evidence="5" id="KW-1185">Reference proteome</keyword>
<dbReference type="Pfam" id="PF00385">
    <property type="entry name" value="Chromo"/>
    <property type="match status" value="1"/>
</dbReference>
<dbReference type="OrthoDB" id="3004959at2759"/>
<evidence type="ECO:0008006" key="6">
    <source>
        <dbReference type="Google" id="ProtNLM"/>
    </source>
</evidence>
<dbReference type="GO" id="GO:0015074">
    <property type="term" value="P:DNA integration"/>
    <property type="evidence" value="ECO:0007669"/>
    <property type="project" value="InterPro"/>
</dbReference>
<dbReference type="InterPro" id="IPR000953">
    <property type="entry name" value="Chromo/chromo_shadow_dom"/>
</dbReference>
<dbReference type="Proteomes" id="UP000765509">
    <property type="component" value="Unassembled WGS sequence"/>
</dbReference>
<accession>A0A9Q3F161</accession>